<organism evidence="2 3">
    <name type="scientific">Mesorhizobium metallidurans STM 2683</name>
    <dbReference type="NCBI Taxonomy" id="1297569"/>
    <lineage>
        <taxon>Bacteria</taxon>
        <taxon>Pseudomonadati</taxon>
        <taxon>Pseudomonadota</taxon>
        <taxon>Alphaproteobacteria</taxon>
        <taxon>Hyphomicrobiales</taxon>
        <taxon>Phyllobacteriaceae</taxon>
        <taxon>Mesorhizobium</taxon>
    </lineage>
</organism>
<proteinExistence type="predicted"/>
<keyword evidence="3" id="KW-1185">Reference proteome</keyword>
<evidence type="ECO:0000313" key="3">
    <source>
        <dbReference type="Proteomes" id="UP000012062"/>
    </source>
</evidence>
<feature type="region of interest" description="Disordered" evidence="1">
    <location>
        <begin position="64"/>
        <end position="97"/>
    </location>
</feature>
<gene>
    <name evidence="2" type="ORF">MESS2_650184</name>
</gene>
<dbReference type="STRING" id="1297569.MESS2_650184"/>
<protein>
    <submittedName>
        <fullName evidence="2">Uncharacterized protein</fullName>
    </submittedName>
</protein>
<dbReference type="Proteomes" id="UP000012062">
    <property type="component" value="Unassembled WGS sequence"/>
</dbReference>
<name>M5ESQ9_9HYPH</name>
<feature type="compositionally biased region" description="Basic and acidic residues" evidence="1">
    <location>
        <begin position="64"/>
        <end position="79"/>
    </location>
</feature>
<dbReference type="AlphaFoldDB" id="M5ESQ9"/>
<reference evidence="2 3" key="1">
    <citation type="submission" date="2013-02" db="EMBL/GenBank/DDBJ databases">
        <authorList>
            <person name="Genoscope - CEA"/>
        </authorList>
    </citation>
    <scope>NUCLEOTIDE SEQUENCE [LARGE SCALE GENOMIC DNA]</scope>
    <source>
        <strain evidence="2 3">STM 2683</strain>
    </source>
</reference>
<evidence type="ECO:0000313" key="2">
    <source>
        <dbReference type="EMBL" id="CCV07959.1"/>
    </source>
</evidence>
<accession>M5ESQ9</accession>
<dbReference type="EMBL" id="CAUM01000134">
    <property type="protein sequence ID" value="CCV07959.1"/>
    <property type="molecule type" value="Genomic_DNA"/>
</dbReference>
<evidence type="ECO:0000256" key="1">
    <source>
        <dbReference type="SAM" id="MobiDB-lite"/>
    </source>
</evidence>
<comment type="caution">
    <text evidence="2">The sequence shown here is derived from an EMBL/GenBank/DDBJ whole genome shotgun (WGS) entry which is preliminary data.</text>
</comment>
<sequence>MPGPSLRRAGFRFAGLRSSRLRVRRSQGVLRRNGFDRRALDSCFMHVVIAKPLHTFARHALESKELPADHISKGNDRQGKQSRRQPAQERAVHRFPGNVPLRISEILGHGPV</sequence>